<protein>
    <submittedName>
        <fullName evidence="2">Transaldolase family protein</fullName>
    </submittedName>
</protein>
<dbReference type="Proteomes" id="UP001461341">
    <property type="component" value="Chromosome"/>
</dbReference>
<evidence type="ECO:0000313" key="3">
    <source>
        <dbReference type="Proteomes" id="UP001461341"/>
    </source>
</evidence>
<dbReference type="SUPFAM" id="SSF51569">
    <property type="entry name" value="Aldolase"/>
    <property type="match status" value="1"/>
</dbReference>
<name>A0ABZ2YCY8_9BACT</name>
<evidence type="ECO:0000313" key="2">
    <source>
        <dbReference type="EMBL" id="WZL76868.1"/>
    </source>
</evidence>
<dbReference type="Gene3D" id="3.20.20.70">
    <property type="entry name" value="Aldolase class I"/>
    <property type="match status" value="1"/>
</dbReference>
<evidence type="ECO:0000256" key="1">
    <source>
        <dbReference type="ARBA" id="ARBA00023270"/>
    </source>
</evidence>
<accession>A0ABZ2YCY8</accession>
<keyword evidence="1" id="KW-0704">Schiff base</keyword>
<dbReference type="PANTHER" id="PTHR10683">
    <property type="entry name" value="TRANSALDOLASE"/>
    <property type="match status" value="1"/>
</dbReference>
<dbReference type="RefSeq" id="WP_369019032.1">
    <property type="nucleotide sequence ID" value="NZ_CP121689.1"/>
</dbReference>
<sequence>MSSLKTQEIRPQVLELLKKNNPDLEIWWDAHPGFYRKFLSNLAENGANEETIAHLHRWMSHNEAGTFFFDGVTTNPPLTLKFLQSFPGVVSYLKEKSEQAKINTGEQFSWFDLYWMTGKLGVDKFLSNFYRRSRKYGFVCVQVDPRYSKDEEIMKLQALQLSKIGPNVMIKIPATKAGLKVIEFLTELGIPTNATSCFCTPQVYQVAQAVKRGYQRGLLRGVDYSGWRSVITMMSGRWEESPELFEEAKSKEIELSELDLRWFGIRMVQRAVEEVEKLQSPTKVLVCSTRKGPGEDYLHLKALSRLPIVITMNPDAITWGITLLDGEAVEDFVLEMPDEVASKLEKLEFVRRTWDAQGFSMDEIEASGAQINNLRSFSDAMSKIEEIFTK</sequence>
<gene>
    <name evidence="2" type="ORF">QBE54_03840</name>
</gene>
<keyword evidence="3" id="KW-1185">Reference proteome</keyword>
<dbReference type="PROSITE" id="PS00958">
    <property type="entry name" value="TRANSALDOLASE_2"/>
    <property type="match status" value="1"/>
</dbReference>
<dbReference type="InterPro" id="IPR001585">
    <property type="entry name" value="TAL/FSA"/>
</dbReference>
<organism evidence="2 3">
    <name type="scientific">Thermatribacter velox</name>
    <dbReference type="NCBI Taxonomy" id="3039681"/>
    <lineage>
        <taxon>Bacteria</taxon>
        <taxon>Pseudomonadati</taxon>
        <taxon>Atribacterota</taxon>
        <taxon>Atribacteria</taxon>
        <taxon>Atribacterales</taxon>
        <taxon>Thermatribacteraceae</taxon>
        <taxon>Thermatribacter</taxon>
    </lineage>
</organism>
<dbReference type="InterPro" id="IPR013785">
    <property type="entry name" value="Aldolase_TIM"/>
</dbReference>
<dbReference type="EMBL" id="CP121689">
    <property type="protein sequence ID" value="WZL76868.1"/>
    <property type="molecule type" value="Genomic_DNA"/>
</dbReference>
<dbReference type="Pfam" id="PF00923">
    <property type="entry name" value="TAL_FSA"/>
    <property type="match status" value="1"/>
</dbReference>
<reference evidence="2 3" key="1">
    <citation type="submission" date="2023-03" db="EMBL/GenBank/DDBJ databases">
        <title>Novel Species.</title>
        <authorList>
            <person name="Ma S."/>
        </authorList>
    </citation>
    <scope>NUCLEOTIDE SEQUENCE [LARGE SCALE GENOMIC DNA]</scope>
    <source>
        <strain evidence="2 3">B11</strain>
    </source>
</reference>
<dbReference type="InterPro" id="IPR018225">
    <property type="entry name" value="Transaldolase_AS"/>
</dbReference>
<proteinExistence type="predicted"/>